<sequence length="948" mass="112104">MINNKGNVGKGKRIFNKNYGSISKKKKKRNDKLKKDVSNNKDERLELQKRIDETLGLIVEENKRKQYEEKINNDLEKNENVKNFLKSDKTNNNTYDEDELKNNKNKKYKNNLTIIDKNVLTSAEFKTLPISKRTLRALNENNFIYMTNIQYVSLPIVLLNKHIYAQAQTGTGKTLCFCIPLIEKMYRNSIDNYNKILGGIIITPTRELVFQIFEVLNMLNKYHKLNICCAIGGKNEEKEKSIFSYANIIVCTTGRLLYHLENNYYCNLDYLSTLIIDEIDKLIDKSFYDNLKNILLYKPKENCQICLFSATICKFLNVILNTFHIKDYEYVSINDNDKYIESNNVKQIYIECDIYEKINYLYTFLFSKKNKKIIVFFSTCKQVRFMYEVFKKIKVGVMKFLQLHGKLKQTSRLNTYHFFSKKKNFVCLFTTDIACRGLDFSSIDWVIHFDFPDNIETFIHRSGRTGRFTNMGNSLIFLTKQIDNKKLFLNVLKDNNIFIKEKFIKKQKLFDIKNKIHSLNAAFVDIKHLAKKALIIYLRHLYIVMKFKDIKKKIQLNELAYSYGLIEFSQDMINELNINDEKEVQVKKKKSRLEKFLEILKNKKALKNKQNHEKKEEEKYNNTQDEKEYDNDNDNEQGHEIYDEAHENYMCEIKKKKRVKDISHIDQSQSNENPFIHSDIQSDQDDLFIQKRVEIKDDTPIMLPTKKRKKRVKVAKTLSNSILYDDSGNEIKDDNVKFKILVNELNQNEDHDMEQDTHYDDDDDNNNNNDKYDQKTYIESLKEKIQRDNEKMKISKLRKKKDFIADRKKHEEDSSSTDNTNFSDIQDKDDLEYNESSEGDNGNYNESDDFVKNKKKISEKCDPTDDISDLENKLLHSWDCISMQKEWDAIIFLRIFNILKIPAYHKTSVTEHILLEREYVEVMMNHEPPQAGNRAGLVIADVRCEDYG</sequence>
<accession>A0A0L1I8L9</accession>
<dbReference type="GO" id="GO:0003724">
    <property type="term" value="F:RNA helicase activity"/>
    <property type="evidence" value="ECO:0007669"/>
    <property type="project" value="UniProtKB-EC"/>
</dbReference>
<feature type="region of interest" description="Disordered" evidence="7">
    <location>
        <begin position="1"/>
        <end position="39"/>
    </location>
</feature>
<keyword evidence="2 6" id="KW-0378">Hydrolase</keyword>
<dbReference type="SMART" id="SM00487">
    <property type="entry name" value="DEXDc"/>
    <property type="match status" value="1"/>
</dbReference>
<dbReference type="PANTHER" id="PTHR24031">
    <property type="entry name" value="RNA HELICASE"/>
    <property type="match status" value="1"/>
</dbReference>
<dbReference type="SMART" id="SM00490">
    <property type="entry name" value="HELICc"/>
    <property type="match status" value="1"/>
</dbReference>
<dbReference type="EMBL" id="GG665105">
    <property type="protein sequence ID" value="KNG75954.1"/>
    <property type="molecule type" value="Genomic_DNA"/>
</dbReference>
<evidence type="ECO:0000256" key="2">
    <source>
        <dbReference type="ARBA" id="ARBA00022801"/>
    </source>
</evidence>
<evidence type="ECO:0000256" key="5">
    <source>
        <dbReference type="ARBA" id="ARBA00022884"/>
    </source>
</evidence>
<comment type="function">
    <text evidence="6">RNA helicase.</text>
</comment>
<dbReference type="PROSITE" id="PS51192">
    <property type="entry name" value="HELICASE_ATP_BIND_1"/>
    <property type="match status" value="1"/>
</dbReference>
<dbReference type="FunFam" id="3.40.50.300:FF:001955">
    <property type="entry name" value="ATP-dependent RNA helicase DBP4, putative"/>
    <property type="match status" value="1"/>
</dbReference>
<dbReference type="Proteomes" id="UP000054562">
    <property type="component" value="Unassembled WGS sequence"/>
</dbReference>
<feature type="domain" description="Helicase ATP-binding" evidence="8">
    <location>
        <begin position="154"/>
        <end position="330"/>
    </location>
</feature>
<keyword evidence="4 6" id="KW-0067">ATP-binding</keyword>
<dbReference type="InterPro" id="IPR001650">
    <property type="entry name" value="Helicase_C-like"/>
</dbReference>
<feature type="compositionally biased region" description="Basic residues" evidence="7">
    <location>
        <begin position="23"/>
        <end position="32"/>
    </location>
</feature>
<comment type="domain">
    <text evidence="6">The Q motif is unique to and characteristic of the DEAD box family of RNA helicases and controls ATP binding and hydrolysis.</text>
</comment>
<dbReference type="AlphaFoldDB" id="A0A0L1I8L9"/>
<dbReference type="Gene3D" id="3.40.50.300">
    <property type="entry name" value="P-loop containing nucleotide triphosphate hydrolases"/>
    <property type="match status" value="2"/>
</dbReference>
<keyword evidence="1 6" id="KW-0547">Nucleotide-binding</keyword>
<gene>
    <name evidence="10" type="ORF">PFMG_02147</name>
</gene>
<dbReference type="EC" id="3.6.4.13" evidence="6"/>
<evidence type="ECO:0000259" key="9">
    <source>
        <dbReference type="PROSITE" id="PS51194"/>
    </source>
</evidence>
<feature type="region of interest" description="Disordered" evidence="7">
    <location>
        <begin position="805"/>
        <end position="849"/>
    </location>
</feature>
<keyword evidence="5 6" id="KW-0694">RNA-binding</keyword>
<evidence type="ECO:0000256" key="7">
    <source>
        <dbReference type="SAM" id="MobiDB-lite"/>
    </source>
</evidence>
<feature type="compositionally biased region" description="Acidic residues" evidence="7">
    <location>
        <begin position="827"/>
        <end position="838"/>
    </location>
</feature>
<dbReference type="Pfam" id="PF00270">
    <property type="entry name" value="DEAD"/>
    <property type="match status" value="1"/>
</dbReference>
<dbReference type="SUPFAM" id="SSF52540">
    <property type="entry name" value="P-loop containing nucleoside triphosphate hydrolases"/>
    <property type="match status" value="2"/>
</dbReference>
<protein>
    <recommendedName>
        <fullName evidence="6">ATP-dependent RNA helicase</fullName>
        <ecNumber evidence="6">3.6.4.13</ecNumber>
    </recommendedName>
</protein>
<dbReference type="FunFam" id="3.40.50.300:FF:002022">
    <property type="entry name" value="ATP-dependent RNA helicase DBP4, putative"/>
    <property type="match status" value="1"/>
</dbReference>
<dbReference type="SMART" id="SM01178">
    <property type="entry name" value="DUF4217"/>
    <property type="match status" value="1"/>
</dbReference>
<dbReference type="InterPro" id="IPR027417">
    <property type="entry name" value="P-loop_NTPase"/>
</dbReference>
<comment type="catalytic activity">
    <reaction evidence="6">
        <text>ATP + H2O = ADP + phosphate + H(+)</text>
        <dbReference type="Rhea" id="RHEA:13065"/>
        <dbReference type="ChEBI" id="CHEBI:15377"/>
        <dbReference type="ChEBI" id="CHEBI:15378"/>
        <dbReference type="ChEBI" id="CHEBI:30616"/>
        <dbReference type="ChEBI" id="CHEBI:43474"/>
        <dbReference type="ChEBI" id="CHEBI:456216"/>
        <dbReference type="EC" id="3.6.4.13"/>
    </reaction>
</comment>
<keyword evidence="3 6" id="KW-0347">Helicase</keyword>
<feature type="compositionally biased region" description="Basic and acidic residues" evidence="7">
    <location>
        <begin position="610"/>
        <end position="626"/>
    </location>
</feature>
<reference evidence="11" key="2">
    <citation type="submission" date="2015-07" db="EMBL/GenBank/DDBJ databases">
        <title>The genome sequence of Plasmodium falciparum IGH-CR14.</title>
        <authorList>
            <consortium name="The Broad Institute Genome Sequencing Platform"/>
            <person name="Volkman S.K."/>
            <person name="Neafsey D.E."/>
            <person name="Dash A.P."/>
            <person name="Chitnis C.E."/>
            <person name="Hartl D.L."/>
            <person name="Young S.K."/>
            <person name="Kodira C.D."/>
            <person name="Zeng Q."/>
            <person name="Koehrsen M."/>
            <person name="Godfrey P."/>
            <person name="Alvarado L."/>
            <person name="Berlin A."/>
            <person name="Borenstein D."/>
            <person name="Chen Z."/>
            <person name="Engels R."/>
            <person name="Freedman E."/>
            <person name="Gellesch M."/>
            <person name="Goldberg J."/>
            <person name="Griggs A."/>
            <person name="Gujja S."/>
            <person name="Heiman D."/>
            <person name="Hepburn T."/>
            <person name="Howarth C."/>
            <person name="Jen D."/>
            <person name="Larson L."/>
            <person name="Lewis B."/>
            <person name="Mehta T."/>
            <person name="Park D."/>
            <person name="Pearson M."/>
            <person name="Roberts A."/>
            <person name="Saif S."/>
            <person name="Shea T."/>
            <person name="Shenoy N."/>
            <person name="Sisk P."/>
            <person name="Stolte C."/>
            <person name="Sykes S."/>
            <person name="Walk T."/>
            <person name="White J."/>
            <person name="Yandava C."/>
            <person name="Wirth D.F."/>
            <person name="Nusbaum C."/>
            <person name="Birren B."/>
        </authorList>
    </citation>
    <scope>NUCLEOTIDE SEQUENCE [LARGE SCALE GENOMIC DNA]</scope>
    <source>
        <strain evidence="11">IGH-CR14</strain>
    </source>
</reference>
<feature type="region of interest" description="Disordered" evidence="7">
    <location>
        <begin position="607"/>
        <end position="637"/>
    </location>
</feature>
<evidence type="ECO:0000259" key="8">
    <source>
        <dbReference type="PROSITE" id="PS51192"/>
    </source>
</evidence>
<feature type="compositionally biased region" description="Basic and acidic residues" evidence="7">
    <location>
        <begin position="748"/>
        <end position="758"/>
    </location>
</feature>
<comment type="similarity">
    <text evidence="6">Belongs to the DEAD box helicase family.</text>
</comment>
<feature type="region of interest" description="Disordered" evidence="7">
    <location>
        <begin position="747"/>
        <end position="774"/>
    </location>
</feature>
<dbReference type="GO" id="GO:0003723">
    <property type="term" value="F:RNA binding"/>
    <property type="evidence" value="ECO:0007669"/>
    <property type="project" value="UniProtKB-UniRule"/>
</dbReference>
<proteinExistence type="inferred from homology"/>
<dbReference type="GO" id="GO:0005524">
    <property type="term" value="F:ATP binding"/>
    <property type="evidence" value="ECO:0007669"/>
    <property type="project" value="UniProtKB-UniRule"/>
</dbReference>
<evidence type="ECO:0000256" key="6">
    <source>
        <dbReference type="RuleBase" id="RU365068"/>
    </source>
</evidence>
<dbReference type="GO" id="GO:0016787">
    <property type="term" value="F:hydrolase activity"/>
    <property type="evidence" value="ECO:0007669"/>
    <property type="project" value="UniProtKB-KW"/>
</dbReference>
<dbReference type="Pfam" id="PF00271">
    <property type="entry name" value="Helicase_C"/>
    <property type="match status" value="1"/>
</dbReference>
<dbReference type="InterPro" id="IPR014001">
    <property type="entry name" value="Helicase_ATP-bd"/>
</dbReference>
<organism evidence="10 11">
    <name type="scientific">Plasmodium falciparum IGH-CR14</name>
    <dbReference type="NCBI Taxonomy" id="580059"/>
    <lineage>
        <taxon>Eukaryota</taxon>
        <taxon>Sar</taxon>
        <taxon>Alveolata</taxon>
        <taxon>Apicomplexa</taxon>
        <taxon>Aconoidasida</taxon>
        <taxon>Haemosporida</taxon>
        <taxon>Plasmodiidae</taxon>
        <taxon>Plasmodium</taxon>
        <taxon>Plasmodium (Laverania)</taxon>
    </lineage>
</organism>
<reference evidence="11" key="1">
    <citation type="submission" date="2015-07" db="EMBL/GenBank/DDBJ databases">
        <title>Annotation of Plasmodium falciparum IGH-CR14.</title>
        <authorList>
            <consortium name="The Broad Institute Genome Sequencing Platform"/>
            <person name="Volkman S.K."/>
            <person name="Neafsey D.E."/>
            <person name="Dash A.P."/>
            <person name="Chitnis C.E."/>
            <person name="Hartl D.L."/>
            <person name="Young S.K."/>
            <person name="Zeng Q."/>
            <person name="Koehrsen M."/>
            <person name="Alvarado L."/>
            <person name="Berlin A."/>
            <person name="Borenstein D."/>
            <person name="Chapman S.B."/>
            <person name="Chen Z."/>
            <person name="Engels R."/>
            <person name="Freedman E."/>
            <person name="Gellesch M."/>
            <person name="Goldberg J."/>
            <person name="Griggs A."/>
            <person name="Gujja S."/>
            <person name="Heilman E.R."/>
            <person name="Heiman D.I."/>
            <person name="Howarth C."/>
            <person name="Jen D."/>
            <person name="Larson L."/>
            <person name="Mehta T."/>
            <person name="Neiman D."/>
            <person name="Park D."/>
            <person name="Pearson M."/>
            <person name="Roberts A."/>
            <person name="Saif S."/>
            <person name="Shea T."/>
            <person name="Shenoy N."/>
            <person name="Sisk P."/>
            <person name="Stolte C."/>
            <person name="Sykes S."/>
            <person name="Walk T."/>
            <person name="White J."/>
            <person name="Yandava C."/>
            <person name="Haas B."/>
            <person name="Henn M.R."/>
            <person name="Nusbaum C."/>
            <person name="Birren B."/>
        </authorList>
    </citation>
    <scope>NUCLEOTIDE SEQUENCE [LARGE SCALE GENOMIC DNA]</scope>
    <source>
        <strain evidence="11">IGH-CR14</strain>
    </source>
</reference>
<evidence type="ECO:0000256" key="1">
    <source>
        <dbReference type="ARBA" id="ARBA00022741"/>
    </source>
</evidence>
<evidence type="ECO:0000313" key="10">
    <source>
        <dbReference type="EMBL" id="KNG75954.1"/>
    </source>
</evidence>
<dbReference type="InterPro" id="IPR011545">
    <property type="entry name" value="DEAD/DEAH_box_helicase_dom"/>
</dbReference>
<dbReference type="CDD" id="cd18787">
    <property type="entry name" value="SF2_C_DEAD"/>
    <property type="match status" value="1"/>
</dbReference>
<feature type="domain" description="Helicase C-terminal" evidence="9">
    <location>
        <begin position="357"/>
        <end position="510"/>
    </location>
</feature>
<evidence type="ECO:0000313" key="11">
    <source>
        <dbReference type="Proteomes" id="UP000054562"/>
    </source>
</evidence>
<evidence type="ECO:0000256" key="4">
    <source>
        <dbReference type="ARBA" id="ARBA00022840"/>
    </source>
</evidence>
<dbReference type="PROSITE" id="PS51194">
    <property type="entry name" value="HELICASE_CTER"/>
    <property type="match status" value="1"/>
</dbReference>
<dbReference type="OrthoDB" id="10259640at2759"/>
<evidence type="ECO:0000256" key="3">
    <source>
        <dbReference type="ARBA" id="ARBA00022806"/>
    </source>
</evidence>
<dbReference type="InterPro" id="IPR025313">
    <property type="entry name" value="SPB4-like_CTE"/>
</dbReference>
<name>A0A0L1I8L9_PLAFA</name>